<protein>
    <submittedName>
        <fullName evidence="2">Uncharacterized protein</fullName>
    </submittedName>
</protein>
<dbReference type="AlphaFoldDB" id="A0AA36FZZ0"/>
<evidence type="ECO:0000313" key="2">
    <source>
        <dbReference type="EMBL" id="CAJ0568227.1"/>
    </source>
</evidence>
<dbReference type="Proteomes" id="UP001177023">
    <property type="component" value="Unassembled WGS sequence"/>
</dbReference>
<name>A0AA36FZZ0_9BILA</name>
<keyword evidence="3" id="KW-1185">Reference proteome</keyword>
<gene>
    <name evidence="2" type="ORF">MSPICULIGERA_LOCUS6753</name>
</gene>
<dbReference type="EMBL" id="CATQJA010001688">
    <property type="protein sequence ID" value="CAJ0568227.1"/>
    <property type="molecule type" value="Genomic_DNA"/>
</dbReference>
<feature type="compositionally biased region" description="Polar residues" evidence="1">
    <location>
        <begin position="1"/>
        <end position="14"/>
    </location>
</feature>
<accession>A0AA36FZZ0</accession>
<comment type="caution">
    <text evidence="2">The sequence shown here is derived from an EMBL/GenBank/DDBJ whole genome shotgun (WGS) entry which is preliminary data.</text>
</comment>
<organism evidence="2 3">
    <name type="scientific">Mesorhabditis spiculigera</name>
    <dbReference type="NCBI Taxonomy" id="96644"/>
    <lineage>
        <taxon>Eukaryota</taxon>
        <taxon>Metazoa</taxon>
        <taxon>Ecdysozoa</taxon>
        <taxon>Nematoda</taxon>
        <taxon>Chromadorea</taxon>
        <taxon>Rhabditida</taxon>
        <taxon>Rhabditina</taxon>
        <taxon>Rhabditomorpha</taxon>
        <taxon>Rhabditoidea</taxon>
        <taxon>Rhabditidae</taxon>
        <taxon>Mesorhabditinae</taxon>
        <taxon>Mesorhabditis</taxon>
    </lineage>
</organism>
<proteinExistence type="predicted"/>
<evidence type="ECO:0000313" key="3">
    <source>
        <dbReference type="Proteomes" id="UP001177023"/>
    </source>
</evidence>
<feature type="non-terminal residue" evidence="2">
    <location>
        <position position="1"/>
    </location>
</feature>
<sequence>MDTSGFNSDFTESPSKAEQRQQEQAQIREFLAEQPPAGPSSSEDETEDRTFERQLDVQRDHGSYTVCPVVDLESARKAAEVMALRAEIEAIFASIKTEAEEHLALKKEAFGLIANIMNTDNINEATPSE</sequence>
<reference evidence="2" key="1">
    <citation type="submission" date="2023-06" db="EMBL/GenBank/DDBJ databases">
        <authorList>
            <person name="Delattre M."/>
        </authorList>
    </citation>
    <scope>NUCLEOTIDE SEQUENCE</scope>
    <source>
        <strain evidence="2">AF72</strain>
    </source>
</reference>
<feature type="compositionally biased region" description="Basic and acidic residues" evidence="1">
    <location>
        <begin position="48"/>
        <end position="57"/>
    </location>
</feature>
<evidence type="ECO:0000256" key="1">
    <source>
        <dbReference type="SAM" id="MobiDB-lite"/>
    </source>
</evidence>
<feature type="region of interest" description="Disordered" evidence="1">
    <location>
        <begin position="1"/>
        <end position="57"/>
    </location>
</feature>